<accession>E6PJC7</accession>
<organism evidence="1">
    <name type="scientific">mine drainage metagenome</name>
    <dbReference type="NCBI Taxonomy" id="410659"/>
    <lineage>
        <taxon>unclassified sequences</taxon>
        <taxon>metagenomes</taxon>
        <taxon>ecological metagenomes</taxon>
    </lineage>
</organism>
<dbReference type="EMBL" id="CABL01000020">
    <property type="protein sequence ID" value="CBH76569.1"/>
    <property type="molecule type" value="Genomic_DNA"/>
</dbReference>
<gene>
    <name evidence="1" type="ORF">CARN1_2434</name>
</gene>
<proteinExistence type="predicted"/>
<evidence type="ECO:0000313" key="1">
    <source>
        <dbReference type="EMBL" id="CBH76569.1"/>
    </source>
</evidence>
<protein>
    <submittedName>
        <fullName evidence="1">Uncharacterized protein</fullName>
    </submittedName>
</protein>
<dbReference type="AlphaFoldDB" id="E6PJC7"/>
<reference evidence="1" key="1">
    <citation type="submission" date="2009-10" db="EMBL/GenBank/DDBJ databases">
        <title>Diversity of trophic interactions inside an arsenic-rich microbial ecosystem.</title>
        <authorList>
            <person name="Bertin P.N."/>
            <person name="Heinrich-Salmeron A."/>
            <person name="Pelletier E."/>
            <person name="Goulhen-Chollet F."/>
            <person name="Arsene-Ploetze F."/>
            <person name="Gallien S."/>
            <person name="Calteau A."/>
            <person name="Vallenet D."/>
            <person name="Casiot C."/>
            <person name="Chane-Woon-Ming B."/>
            <person name="Giloteaux L."/>
            <person name="Barakat M."/>
            <person name="Bonnefoy V."/>
            <person name="Bruneel O."/>
            <person name="Chandler M."/>
            <person name="Cleiss J."/>
            <person name="Duran R."/>
            <person name="Elbaz-Poulichet F."/>
            <person name="Fonknechten N."/>
            <person name="Lauga B."/>
            <person name="Mornico D."/>
            <person name="Ortet P."/>
            <person name="Schaeffer C."/>
            <person name="Siguier P."/>
            <person name="Alexander Thil Smith A."/>
            <person name="Van Dorsselaer A."/>
            <person name="Weissenbach J."/>
            <person name="Medigue C."/>
            <person name="Le Paslier D."/>
        </authorList>
    </citation>
    <scope>NUCLEOTIDE SEQUENCE</scope>
</reference>
<sequence>MSGTAVIATFLTFEEEGSLVNSTLIDQATYIDTMELTRITELDARLELSVWHLIGGGGSSPGTPCAVSTMSNWT</sequence>
<name>E6PJC7_9ZZZZ</name>
<comment type="caution">
    <text evidence="1">The sequence shown here is derived from an EMBL/GenBank/DDBJ whole genome shotgun (WGS) entry which is preliminary data.</text>
</comment>